<dbReference type="EMBL" id="JAFCIX010000039">
    <property type="protein sequence ID" value="KAH6600394.1"/>
    <property type="molecule type" value="Genomic_DNA"/>
</dbReference>
<protein>
    <recommendedName>
        <fullName evidence="3">Tail specific protease domain-containing protein</fullName>
    </recommendedName>
</protein>
<dbReference type="InterPro" id="IPR029045">
    <property type="entry name" value="ClpP/crotonase-like_dom_sf"/>
</dbReference>
<feature type="domain" description="Tail specific protease" evidence="3">
    <location>
        <begin position="349"/>
        <end position="523"/>
    </location>
</feature>
<feature type="chain" id="PRO_5045436229" description="Tail specific protease domain-containing protein" evidence="2">
    <location>
        <begin position="20"/>
        <end position="876"/>
    </location>
</feature>
<dbReference type="Proteomes" id="UP001648503">
    <property type="component" value="Unassembled WGS sequence"/>
</dbReference>
<gene>
    <name evidence="4" type="ORF">BASA50_002342</name>
</gene>
<dbReference type="PANTHER" id="PTHR32060">
    <property type="entry name" value="TAIL-SPECIFIC PROTEASE"/>
    <property type="match status" value="1"/>
</dbReference>
<dbReference type="SUPFAM" id="SSF52096">
    <property type="entry name" value="ClpP/crotonase"/>
    <property type="match status" value="1"/>
</dbReference>
<dbReference type="Gene3D" id="3.90.226.10">
    <property type="entry name" value="2-enoyl-CoA Hydratase, Chain A, domain 1"/>
    <property type="match status" value="1"/>
</dbReference>
<dbReference type="InterPro" id="IPR005151">
    <property type="entry name" value="Tail-specific_protease"/>
</dbReference>
<feature type="region of interest" description="Disordered" evidence="1">
    <location>
        <begin position="268"/>
        <end position="329"/>
    </location>
</feature>
<evidence type="ECO:0000256" key="2">
    <source>
        <dbReference type="SAM" id="SignalP"/>
    </source>
</evidence>
<keyword evidence="5" id="KW-1185">Reference proteome</keyword>
<accession>A0ABQ8FLL9</accession>
<dbReference type="Pfam" id="PF03572">
    <property type="entry name" value="Peptidase_S41"/>
    <property type="match status" value="1"/>
</dbReference>
<evidence type="ECO:0000313" key="4">
    <source>
        <dbReference type="EMBL" id="KAH6600394.1"/>
    </source>
</evidence>
<dbReference type="PANTHER" id="PTHR32060:SF22">
    <property type="entry name" value="CARBOXYL-TERMINAL-PROCESSING PEPTIDASE 3, CHLOROPLASTIC"/>
    <property type="match status" value="1"/>
</dbReference>
<feature type="compositionally biased region" description="Basic and acidic residues" evidence="1">
    <location>
        <begin position="284"/>
        <end position="314"/>
    </location>
</feature>
<proteinExistence type="predicted"/>
<evidence type="ECO:0000313" key="5">
    <source>
        <dbReference type="Proteomes" id="UP001648503"/>
    </source>
</evidence>
<name>A0ABQ8FLL9_9FUNG</name>
<reference evidence="4 5" key="1">
    <citation type="submission" date="2021-02" db="EMBL/GenBank/DDBJ databases">
        <title>Variation within the Batrachochytrium salamandrivorans European outbreak.</title>
        <authorList>
            <person name="Kelly M."/>
            <person name="Pasmans F."/>
            <person name="Shea T.P."/>
            <person name="Munoz J.F."/>
            <person name="Carranza S."/>
            <person name="Cuomo C.A."/>
            <person name="Martel A."/>
        </authorList>
    </citation>
    <scope>NUCLEOTIDE SEQUENCE [LARGE SCALE GENOMIC DNA]</scope>
    <source>
        <strain evidence="4 5">AMFP18/2</strain>
    </source>
</reference>
<feature type="signal peptide" evidence="2">
    <location>
        <begin position="1"/>
        <end position="19"/>
    </location>
</feature>
<evidence type="ECO:0000256" key="1">
    <source>
        <dbReference type="SAM" id="MobiDB-lite"/>
    </source>
</evidence>
<sequence>MLVSFVITLLAIGFTSVSADNYVTYNLLKDDRDAGRLVFIPTSLAQKEIILSNVKNALAVWVNYDSKIDHYGPAADPFPTVKKLRKNIKTITDKDLQLGLTDAFVRIRDRHTRWANMAPYSCFYATTEVEFAFIEGDADITNKPTVVVTSTAESFELLALFGEDYSKIKAGDELLAINGLSFVDWFEKNQFTSGAGANEFGGQRAALDYLTTIYGENNRLPSEDFIKFQFKSRAIPHNSYTVNVPYVSGHDEECWNLGSNLYKSITSKTLPGTPETSLPVRAEQSGHNHESDTTHLSPEGHKLDSPEDPKREASMDQISSSEQESVVPMNPTDVTEVTWGIYKPESTNMGVIKLDSFDPEEIGIKGLAIQKAVMIVRSLLANELKDTKSVMYELRGNLGGDARFADSMVQLFKPDFEPFGDRYLMNEITQNIFVNNKDPKVDPYAKAWQETNENSRFTNVFFTSTVESVNTLGQAYLRPMGVFNDGRCYSSCEVFSGAIQGHGAGTIFGEDLQTGGGGAISKKLDPSLVRASPDDFQKFPFSQQLTSGSTTYTNELSVSVTQTIRTGLYNGQDIEDAGIETDTVVRPQWSDLQPNPTTNTQYDRIAASLARTGLENGQSRLHFVCEPFSIEKPISGFSLEVEAAGIHEFTVFQADGKTVAAKKRRSRVTNKQKFAIPVSTVGSALGNSQITIVGKTAGKQVLKTNRNVRIIPDDDKYMKISTHEFVFAGLSDSVGLYQSTTTAPGNGWNNLKGPWMIGNGVKYVSNLDSSIEAFFTAPIGTRINIGLNVALDSEPGFDFLYLSVKSSGGVEDFLTRSKSRDGTKTCNGISGRKRVVKGIVLFITKSEKFSVSLRFSSDWATEFTGATINSFTVSAS</sequence>
<organism evidence="4 5">
    <name type="scientific">Batrachochytrium salamandrivorans</name>
    <dbReference type="NCBI Taxonomy" id="1357716"/>
    <lineage>
        <taxon>Eukaryota</taxon>
        <taxon>Fungi</taxon>
        <taxon>Fungi incertae sedis</taxon>
        <taxon>Chytridiomycota</taxon>
        <taxon>Chytridiomycota incertae sedis</taxon>
        <taxon>Chytridiomycetes</taxon>
        <taxon>Rhizophydiales</taxon>
        <taxon>Rhizophydiales incertae sedis</taxon>
        <taxon>Batrachochytrium</taxon>
    </lineage>
</organism>
<comment type="caution">
    <text evidence="4">The sequence shown here is derived from an EMBL/GenBank/DDBJ whole genome shotgun (WGS) entry which is preliminary data.</text>
</comment>
<evidence type="ECO:0000259" key="3">
    <source>
        <dbReference type="Pfam" id="PF03572"/>
    </source>
</evidence>
<keyword evidence="2" id="KW-0732">Signal</keyword>